<sequence>MLIVSIWCNSEYHLHVAQGGGVERFEEQSPKDKRSFSIWLQEGAMITEQRKIIYIQDDRIGRQFRYASLKSRGSAP</sequence>
<dbReference type="EMBL" id="LPUF01000006">
    <property type="protein sequence ID" value="OQK15118.1"/>
    <property type="molecule type" value="Genomic_DNA"/>
</dbReference>
<proteinExistence type="predicted"/>
<evidence type="ECO:0000313" key="1">
    <source>
        <dbReference type="EMBL" id="OQK15118.1"/>
    </source>
</evidence>
<dbReference type="AlphaFoldDB" id="A0A1V8M0U1"/>
<organism evidence="1 2">
    <name type="scientific">Methyloprofundus sedimenti</name>
    <dbReference type="NCBI Taxonomy" id="1420851"/>
    <lineage>
        <taxon>Bacteria</taxon>
        <taxon>Pseudomonadati</taxon>
        <taxon>Pseudomonadota</taxon>
        <taxon>Gammaproteobacteria</taxon>
        <taxon>Methylococcales</taxon>
        <taxon>Methylococcaceae</taxon>
        <taxon>Methyloprofundus</taxon>
    </lineage>
</organism>
<name>A0A1V8M0U1_9GAMM</name>
<evidence type="ECO:0000313" key="2">
    <source>
        <dbReference type="Proteomes" id="UP000191980"/>
    </source>
</evidence>
<gene>
    <name evidence="1" type="ORF">AU255_19250</name>
</gene>
<accession>A0A1V8M0U1</accession>
<dbReference type="Proteomes" id="UP000191980">
    <property type="component" value="Unassembled WGS sequence"/>
</dbReference>
<reference evidence="1 2" key="1">
    <citation type="submission" date="2015-12" db="EMBL/GenBank/DDBJ databases">
        <authorList>
            <person name="Shamseldin A."/>
            <person name="Moawad H."/>
            <person name="Abd El-Rahim W.M."/>
            <person name="Sadowsky M.J."/>
        </authorList>
    </citation>
    <scope>NUCLEOTIDE SEQUENCE [LARGE SCALE GENOMIC DNA]</scope>
    <source>
        <strain evidence="1 2">WF1</strain>
    </source>
</reference>
<protein>
    <submittedName>
        <fullName evidence="1">Uncharacterized protein</fullName>
    </submittedName>
</protein>
<keyword evidence="2" id="KW-1185">Reference proteome</keyword>
<comment type="caution">
    <text evidence="1">The sequence shown here is derived from an EMBL/GenBank/DDBJ whole genome shotgun (WGS) entry which is preliminary data.</text>
</comment>